<dbReference type="GO" id="GO:0005829">
    <property type="term" value="C:cytosol"/>
    <property type="evidence" value="ECO:0007669"/>
    <property type="project" value="TreeGrafter"/>
</dbReference>
<gene>
    <name evidence="2" type="ORF">BGE01nite_18890</name>
</gene>
<evidence type="ECO:0000313" key="2">
    <source>
        <dbReference type="EMBL" id="GEP42598.1"/>
    </source>
</evidence>
<dbReference type="SMART" id="SM01130">
    <property type="entry name" value="DHDPS"/>
    <property type="match status" value="1"/>
</dbReference>
<name>A0A512M781_9BACT</name>
<dbReference type="CDD" id="cd00408">
    <property type="entry name" value="DHDPS-like"/>
    <property type="match status" value="1"/>
</dbReference>
<comment type="caution">
    <text evidence="2">The sequence shown here is derived from an EMBL/GenBank/DDBJ whole genome shotgun (WGS) entry which is preliminary data.</text>
</comment>
<dbReference type="Proteomes" id="UP000321577">
    <property type="component" value="Unassembled WGS sequence"/>
</dbReference>
<dbReference type="GO" id="GO:0019262">
    <property type="term" value="P:N-acetylneuraminate catabolic process"/>
    <property type="evidence" value="ECO:0007669"/>
    <property type="project" value="TreeGrafter"/>
</dbReference>
<dbReference type="Gene3D" id="3.20.20.70">
    <property type="entry name" value="Aldolase class I"/>
    <property type="match status" value="1"/>
</dbReference>
<dbReference type="InterPro" id="IPR002220">
    <property type="entry name" value="DapA-like"/>
</dbReference>
<dbReference type="PANTHER" id="PTHR42849">
    <property type="entry name" value="N-ACETYLNEURAMINATE LYASE"/>
    <property type="match status" value="1"/>
</dbReference>
<reference evidence="2 3" key="1">
    <citation type="submission" date="2019-07" db="EMBL/GenBank/DDBJ databases">
        <title>Whole genome shotgun sequence of Brevifollis gellanilyticus NBRC 108608.</title>
        <authorList>
            <person name="Hosoyama A."/>
            <person name="Uohara A."/>
            <person name="Ohji S."/>
            <person name="Ichikawa N."/>
        </authorList>
    </citation>
    <scope>NUCLEOTIDE SEQUENCE [LARGE SCALE GENOMIC DNA]</scope>
    <source>
        <strain evidence="2 3">NBRC 108608</strain>
    </source>
</reference>
<dbReference type="Pfam" id="PF00701">
    <property type="entry name" value="DHDPS"/>
    <property type="match status" value="1"/>
</dbReference>
<dbReference type="RefSeq" id="WP_146850198.1">
    <property type="nucleotide sequence ID" value="NZ_BKAG01000011.1"/>
</dbReference>
<dbReference type="InterPro" id="IPR013785">
    <property type="entry name" value="Aldolase_TIM"/>
</dbReference>
<proteinExistence type="predicted"/>
<protein>
    <recommendedName>
        <fullName evidence="4">Dihydrodipicolinate synthase family protein</fullName>
    </recommendedName>
</protein>
<dbReference type="PANTHER" id="PTHR42849:SF1">
    <property type="entry name" value="N-ACETYLNEURAMINATE LYASE"/>
    <property type="match status" value="1"/>
</dbReference>
<dbReference type="OrthoDB" id="9778880at2"/>
<accession>A0A512M781</accession>
<sequence length="307" mass="34450">MSTTKRYRSCILGTCCVPWSGTFDFEEDIFRRSVRHQIASGIHDLYIFGTAGEGYAVTDKQFDEVTRVFLEETHADGIQSMVGLISISLPTVIERIERARDMGARCFQISLPSWGVLNDAEMEVFFRETCGRFADCEFLHYNLMRTGRIITGDEYGRLAEMYPNLVATKNSTADVPRLTSLMKDAPQLQHFITEGGFPIAAMMGECGFLISYISTNFARATEFYQAGRAQNEAKLASISKDFPGLIAAFKDAVGTSAHIDGAFDKMFCRVHDPEFPLRLLPPYSGVSDTAFAHYLELLKQNHPDWLP</sequence>
<dbReference type="SUPFAM" id="SSF51569">
    <property type="entry name" value="Aldolase"/>
    <property type="match status" value="1"/>
</dbReference>
<keyword evidence="3" id="KW-1185">Reference proteome</keyword>
<organism evidence="2 3">
    <name type="scientific">Brevifollis gellanilyticus</name>
    <dbReference type="NCBI Taxonomy" id="748831"/>
    <lineage>
        <taxon>Bacteria</taxon>
        <taxon>Pseudomonadati</taxon>
        <taxon>Verrucomicrobiota</taxon>
        <taxon>Verrucomicrobiia</taxon>
        <taxon>Verrucomicrobiales</taxon>
        <taxon>Verrucomicrobiaceae</taxon>
    </lineage>
</organism>
<dbReference type="EMBL" id="BKAG01000011">
    <property type="protein sequence ID" value="GEP42598.1"/>
    <property type="molecule type" value="Genomic_DNA"/>
</dbReference>
<evidence type="ECO:0000256" key="1">
    <source>
        <dbReference type="ARBA" id="ARBA00023239"/>
    </source>
</evidence>
<dbReference type="AlphaFoldDB" id="A0A512M781"/>
<evidence type="ECO:0000313" key="3">
    <source>
        <dbReference type="Proteomes" id="UP000321577"/>
    </source>
</evidence>
<keyword evidence="1" id="KW-0456">Lyase</keyword>
<dbReference type="GO" id="GO:0008747">
    <property type="term" value="F:N-acetylneuraminate lyase activity"/>
    <property type="evidence" value="ECO:0007669"/>
    <property type="project" value="TreeGrafter"/>
</dbReference>
<evidence type="ECO:0008006" key="4">
    <source>
        <dbReference type="Google" id="ProtNLM"/>
    </source>
</evidence>